<evidence type="ECO:0000256" key="1">
    <source>
        <dbReference type="SAM" id="Coils"/>
    </source>
</evidence>
<name>A0A0F4ZH03_9PEZI</name>
<sequence length="306" mass="34562">MNVPNGNNAGNGASVGGAVTPAGYQAELNYIWGLVEELSKQLNDNRKKTEDIVSNIGKIRQGARDHNTSSEELIEGSAEKLSAQNANLEEQISIMNESLDKAKHSRDSNMKLLQEFRQVMEAMLQQFHTYKAQHLMDVSAWHQSYRAQLADARAENCRLREQIWDMQEHAGNAHEQMRLLRKHLAEDETLQQRRIDDVAHRQEVRFWKRMAMPQVPDDDPSWSDDDDLVDIQEKIRLSMMQSDMVVTRPDDMEGENDLDVDNFDDGGMMDSSLESFGNAPSGSRSLKLSDAPQRPMTADSTGSTNA</sequence>
<feature type="compositionally biased region" description="Acidic residues" evidence="2">
    <location>
        <begin position="252"/>
        <end position="264"/>
    </location>
</feature>
<protein>
    <submittedName>
        <fullName evidence="3">Uncharacterized protein</fullName>
    </submittedName>
</protein>
<evidence type="ECO:0000313" key="3">
    <source>
        <dbReference type="EMBL" id="KKA29500.1"/>
    </source>
</evidence>
<feature type="compositionally biased region" description="Polar residues" evidence="2">
    <location>
        <begin position="272"/>
        <end position="286"/>
    </location>
</feature>
<organism evidence="3 4">
    <name type="scientific">Thielaviopsis punctulata</name>
    <dbReference type="NCBI Taxonomy" id="72032"/>
    <lineage>
        <taxon>Eukaryota</taxon>
        <taxon>Fungi</taxon>
        <taxon>Dikarya</taxon>
        <taxon>Ascomycota</taxon>
        <taxon>Pezizomycotina</taxon>
        <taxon>Sordariomycetes</taxon>
        <taxon>Hypocreomycetidae</taxon>
        <taxon>Microascales</taxon>
        <taxon>Ceratocystidaceae</taxon>
        <taxon>Thielaviopsis</taxon>
    </lineage>
</organism>
<evidence type="ECO:0000313" key="4">
    <source>
        <dbReference type="Proteomes" id="UP000033483"/>
    </source>
</evidence>
<gene>
    <name evidence="3" type="ORF">TD95_001579</name>
</gene>
<feature type="region of interest" description="Disordered" evidence="2">
    <location>
        <begin position="246"/>
        <end position="306"/>
    </location>
</feature>
<keyword evidence="1" id="KW-0175">Coiled coil</keyword>
<dbReference type="AlphaFoldDB" id="A0A0F4ZH03"/>
<dbReference type="Proteomes" id="UP000033483">
    <property type="component" value="Unassembled WGS sequence"/>
</dbReference>
<reference evidence="3 4" key="1">
    <citation type="submission" date="2015-03" db="EMBL/GenBank/DDBJ databases">
        <authorList>
            <person name="Radwan O."/>
            <person name="Al-Naeli F.A."/>
            <person name="Rendon G.A."/>
            <person name="Fields C."/>
        </authorList>
    </citation>
    <scope>NUCLEOTIDE SEQUENCE [LARGE SCALE GENOMIC DNA]</scope>
    <source>
        <strain evidence="3">CR-DP1</strain>
    </source>
</reference>
<feature type="coiled-coil region" evidence="1">
    <location>
        <begin position="71"/>
        <end position="105"/>
    </location>
</feature>
<evidence type="ECO:0000256" key="2">
    <source>
        <dbReference type="SAM" id="MobiDB-lite"/>
    </source>
</evidence>
<dbReference type="PANTHER" id="PTHR39472:SF1">
    <property type="entry name" value="EXPRESSED PROTEIN"/>
    <property type="match status" value="1"/>
</dbReference>
<keyword evidence="4" id="KW-1185">Reference proteome</keyword>
<dbReference type="EMBL" id="LAEV01000801">
    <property type="protein sequence ID" value="KKA29500.1"/>
    <property type="molecule type" value="Genomic_DNA"/>
</dbReference>
<dbReference type="PANTHER" id="PTHR39472">
    <property type="entry name" value="EXPRESSED PROTEIN"/>
    <property type="match status" value="1"/>
</dbReference>
<dbReference type="OrthoDB" id="5230543at2759"/>
<comment type="caution">
    <text evidence="3">The sequence shown here is derived from an EMBL/GenBank/DDBJ whole genome shotgun (WGS) entry which is preliminary data.</text>
</comment>
<proteinExistence type="predicted"/>
<accession>A0A0F4ZH03</accession>